<dbReference type="EMBL" id="SLXL01000002">
    <property type="protein sequence ID" value="TCP26514.1"/>
    <property type="molecule type" value="Genomic_DNA"/>
</dbReference>
<feature type="domain" description="FAD dependent oxidoreductase" evidence="3">
    <location>
        <begin position="7"/>
        <end position="380"/>
    </location>
</feature>
<evidence type="ECO:0000256" key="2">
    <source>
        <dbReference type="ARBA" id="ARBA00023002"/>
    </source>
</evidence>
<proteinExistence type="inferred from homology"/>
<dbReference type="Pfam" id="PF01571">
    <property type="entry name" value="GCV_T"/>
    <property type="match status" value="1"/>
</dbReference>
<accession>A0A4R2NXV6</accession>
<dbReference type="Pfam" id="PF16350">
    <property type="entry name" value="FAO_M"/>
    <property type="match status" value="1"/>
</dbReference>
<evidence type="ECO:0000259" key="4">
    <source>
        <dbReference type="Pfam" id="PF01571"/>
    </source>
</evidence>
<dbReference type="SUPFAM" id="SSF54373">
    <property type="entry name" value="FAD-linked reductases, C-terminal domain"/>
    <property type="match status" value="1"/>
</dbReference>
<dbReference type="Proteomes" id="UP000295733">
    <property type="component" value="Unassembled WGS sequence"/>
</dbReference>
<dbReference type="InterPro" id="IPR013977">
    <property type="entry name" value="GcvT_C"/>
</dbReference>
<dbReference type="SUPFAM" id="SSF103025">
    <property type="entry name" value="Folate-binding domain"/>
    <property type="match status" value="1"/>
</dbReference>
<dbReference type="Gene3D" id="3.30.9.10">
    <property type="entry name" value="D-Amino Acid Oxidase, subunit A, domain 2"/>
    <property type="match status" value="1"/>
</dbReference>
<dbReference type="SUPFAM" id="SSF51905">
    <property type="entry name" value="FAD/NAD(P)-binding domain"/>
    <property type="match status" value="1"/>
</dbReference>
<evidence type="ECO:0000259" key="5">
    <source>
        <dbReference type="Pfam" id="PF08669"/>
    </source>
</evidence>
<dbReference type="Gene3D" id="3.30.70.1400">
    <property type="entry name" value="Aminomethyltransferase beta-barrel domains"/>
    <property type="match status" value="1"/>
</dbReference>
<keyword evidence="2" id="KW-0560">Oxidoreductase</keyword>
<dbReference type="AlphaFoldDB" id="A0A4R2NXV6"/>
<dbReference type="Gene3D" id="3.30.1360.120">
    <property type="entry name" value="Probable tRNA modification gtpase trme, domain 1"/>
    <property type="match status" value="1"/>
</dbReference>
<evidence type="ECO:0000313" key="8">
    <source>
        <dbReference type="Proteomes" id="UP000295733"/>
    </source>
</evidence>
<comment type="caution">
    <text evidence="7">The sequence shown here is derived from an EMBL/GenBank/DDBJ whole genome shotgun (WGS) entry which is preliminary data.</text>
</comment>
<dbReference type="Pfam" id="PF08669">
    <property type="entry name" value="GCV_T_C"/>
    <property type="match status" value="1"/>
</dbReference>
<dbReference type="InterPro" id="IPR006076">
    <property type="entry name" value="FAD-dep_OxRdtase"/>
</dbReference>
<dbReference type="PANTHER" id="PTHR43757">
    <property type="entry name" value="AMINOMETHYLTRANSFERASE"/>
    <property type="match status" value="1"/>
</dbReference>
<dbReference type="Gene3D" id="2.40.30.110">
    <property type="entry name" value="Aminomethyltransferase beta-barrel domains"/>
    <property type="match status" value="1"/>
</dbReference>
<comment type="similarity">
    <text evidence="1">Belongs to the GcvT family.</text>
</comment>
<feature type="domain" description="GCVT N-terminal" evidence="4">
    <location>
        <begin position="440"/>
        <end position="727"/>
    </location>
</feature>
<evidence type="ECO:0000259" key="6">
    <source>
        <dbReference type="Pfam" id="PF16350"/>
    </source>
</evidence>
<sequence length="832" mass="93038">MKTHVKALVVGGGAVGASIAYHLGKAGWDTMLLERDELTSGSTWHAAGLLPYFNMSYATTHIHDYSIRFYKTLEAETGLNPGFYVVGNLRMAQSAARMDEYMLYASTAETVGVPYEWMSPAQIKERWPLVRTEDLEGAIYHPTDGYINPADVTQAMAKGARQFGVAIERKWQVDGYEWTGSEWRVTVTKMAEKGGNLIPTEETAVITAEHVVTATGNHSQRTARMLGIKMPAIPVEHQFIVTEPDPALTQWRKAGNPEHPVLRDADAKWYVREERGGWILGPYERNAPARFAYGVPDSFRADLFPLDLERIEDEYMSFIHRIPSSETVGLKDDYNGPICYTPDGNPLLGPAPGLRNMWLAEGFSFGITAAGGAGHYLAQLMTEGEAEIDMGSLDPKRYGDWMTTEYACRKNEEAYEHVYILHHPDEERPAARPLRTSPAYDRQKARGAQFGQVNGWERPNYYGPVDAPDSFDHDARSFRRGGWWQYAVAEAQAIRETAGLIDATAFTKHRVAGPGATAFLDWFTCNRLPKVGRVNLTYALSLKGTVRTEYTIVRLAEDEYYLVSAGAWQAYDHDYLVKAAEDKREQFGWIEVQDITTQWGVFALAGPNARAILNEVVKDADPATVLSNKRFPWLAARDIELGMCPVRALRVAYTGELGWELHHPIEMQTYLWDLLMQAGEGHGMKLVGARAQNWLRQEKSYRAFGTELGRDATPLEAGLDRFVDLSKDFHGKPAMEATGIRSKCVTLLIDGPEDADPWGREALYDGDTRVGRLTSGGYSVAFGKSIGMGYVRPDLATPGTRLKVRMLNRLWDVEVTEDCPYDDKNARIRADG</sequence>
<dbReference type="InterPro" id="IPR032503">
    <property type="entry name" value="FAO_M"/>
</dbReference>
<dbReference type="RefSeq" id="WP_132600703.1">
    <property type="nucleotide sequence ID" value="NZ_NRRP01000023.1"/>
</dbReference>
<evidence type="ECO:0000313" key="7">
    <source>
        <dbReference type="EMBL" id="TCP26514.1"/>
    </source>
</evidence>
<dbReference type="OrthoDB" id="7156675at2"/>
<dbReference type="InterPro" id="IPR029043">
    <property type="entry name" value="GcvT/YgfZ_C"/>
</dbReference>
<dbReference type="GO" id="GO:0016491">
    <property type="term" value="F:oxidoreductase activity"/>
    <property type="evidence" value="ECO:0007669"/>
    <property type="project" value="UniProtKB-KW"/>
</dbReference>
<organism evidence="7 8">
    <name type="scientific">Rhodovulum adriaticum</name>
    <name type="common">Rhodopseudomonas adriatica</name>
    <dbReference type="NCBI Taxonomy" id="35804"/>
    <lineage>
        <taxon>Bacteria</taxon>
        <taxon>Pseudomonadati</taxon>
        <taxon>Pseudomonadota</taxon>
        <taxon>Alphaproteobacteria</taxon>
        <taxon>Rhodobacterales</taxon>
        <taxon>Paracoccaceae</taxon>
        <taxon>Rhodovulum</taxon>
    </lineage>
</organism>
<keyword evidence="8" id="KW-1185">Reference proteome</keyword>
<reference evidence="7 8" key="1">
    <citation type="submission" date="2019-03" db="EMBL/GenBank/DDBJ databases">
        <title>Genomic Encyclopedia of Type Strains, Phase IV (KMG-IV): sequencing the most valuable type-strain genomes for metagenomic binning, comparative biology and taxonomic classification.</title>
        <authorList>
            <person name="Goeker M."/>
        </authorList>
    </citation>
    <scope>NUCLEOTIDE SEQUENCE [LARGE SCALE GENOMIC DNA]</scope>
    <source>
        <strain evidence="7 8">DSM 2781</strain>
    </source>
</reference>
<dbReference type="InterPro" id="IPR036188">
    <property type="entry name" value="FAD/NAD-bd_sf"/>
</dbReference>
<feature type="domain" description="FAD dependent oxidoreductase central" evidence="6">
    <location>
        <begin position="383"/>
        <end position="437"/>
    </location>
</feature>
<protein>
    <submittedName>
        <fullName evidence="7">Dimethylglycine dehydrogenase</fullName>
    </submittedName>
</protein>
<evidence type="ECO:0000259" key="3">
    <source>
        <dbReference type="Pfam" id="PF01266"/>
    </source>
</evidence>
<dbReference type="InterPro" id="IPR006222">
    <property type="entry name" value="GCVT_N"/>
</dbReference>
<dbReference type="SUPFAM" id="SSF101790">
    <property type="entry name" value="Aminomethyltransferase beta-barrel domain"/>
    <property type="match status" value="1"/>
</dbReference>
<dbReference type="InterPro" id="IPR027266">
    <property type="entry name" value="TrmE/GcvT-like"/>
</dbReference>
<dbReference type="PANTHER" id="PTHR43757:SF2">
    <property type="entry name" value="AMINOMETHYLTRANSFERASE, MITOCHONDRIAL"/>
    <property type="match status" value="1"/>
</dbReference>
<evidence type="ECO:0000256" key="1">
    <source>
        <dbReference type="ARBA" id="ARBA00008609"/>
    </source>
</evidence>
<dbReference type="Gene3D" id="3.50.50.60">
    <property type="entry name" value="FAD/NAD(P)-binding domain"/>
    <property type="match status" value="1"/>
</dbReference>
<dbReference type="InterPro" id="IPR028896">
    <property type="entry name" value="GcvT/YgfZ/DmdA"/>
</dbReference>
<dbReference type="Pfam" id="PF01266">
    <property type="entry name" value="DAO"/>
    <property type="match status" value="1"/>
</dbReference>
<name>A0A4R2NXV6_RHOAD</name>
<feature type="domain" description="Aminomethyltransferase C-terminal" evidence="5">
    <location>
        <begin position="743"/>
        <end position="822"/>
    </location>
</feature>
<gene>
    <name evidence="7" type="ORF">EV656_102483</name>
</gene>